<dbReference type="Gene3D" id="2.30.30.1040">
    <property type="match status" value="1"/>
</dbReference>
<evidence type="ECO:0000313" key="13">
    <source>
        <dbReference type="Proteomes" id="UP000288805"/>
    </source>
</evidence>
<keyword evidence="3 8" id="KW-0805">Transcription regulation</keyword>
<feature type="region of interest" description="Disordered" evidence="9">
    <location>
        <begin position="624"/>
        <end position="656"/>
    </location>
</feature>
<dbReference type="PANTHER" id="PTHR31384">
    <property type="entry name" value="AUXIN RESPONSE FACTOR 4-RELATED"/>
    <property type="match status" value="1"/>
</dbReference>
<dbReference type="InterPro" id="IPR003340">
    <property type="entry name" value="B3_DNA-bd"/>
</dbReference>
<dbReference type="InterPro" id="IPR033389">
    <property type="entry name" value="AUX/IAA_dom"/>
</dbReference>
<evidence type="ECO:0000313" key="12">
    <source>
        <dbReference type="EMBL" id="RVW95472.1"/>
    </source>
</evidence>
<evidence type="ECO:0000259" key="10">
    <source>
        <dbReference type="PROSITE" id="PS50863"/>
    </source>
</evidence>
<keyword evidence="7 8" id="KW-0927">Auxin signaling pathway</keyword>
<feature type="domain" description="TF-B3" evidence="10">
    <location>
        <begin position="193"/>
        <end position="295"/>
    </location>
</feature>
<evidence type="ECO:0000256" key="2">
    <source>
        <dbReference type="ARBA" id="ARBA00007853"/>
    </source>
</evidence>
<dbReference type="InterPro" id="IPR015300">
    <property type="entry name" value="DNA-bd_pseudobarrel_sf"/>
</dbReference>
<proteinExistence type="inferred from homology"/>
<feature type="domain" description="PB1" evidence="11">
    <location>
        <begin position="654"/>
        <end position="746"/>
    </location>
</feature>
<dbReference type="Gene3D" id="3.10.20.90">
    <property type="entry name" value="Phosphatidylinositol 3-kinase Catalytic Subunit, Chain A, domain 1"/>
    <property type="match status" value="1"/>
</dbReference>
<dbReference type="GO" id="GO:0005634">
    <property type="term" value="C:nucleus"/>
    <property type="evidence" value="ECO:0007669"/>
    <property type="project" value="UniProtKB-SubCell"/>
</dbReference>
<dbReference type="GO" id="GO:0003677">
    <property type="term" value="F:DNA binding"/>
    <property type="evidence" value="ECO:0007669"/>
    <property type="project" value="UniProtKB-KW"/>
</dbReference>
<reference evidence="12 13" key="1">
    <citation type="journal article" date="2018" name="PLoS Genet.">
        <title>Population sequencing reveals clonal diversity and ancestral inbreeding in the grapevine cultivar Chardonnay.</title>
        <authorList>
            <person name="Roach M.J."/>
            <person name="Johnson D.L."/>
            <person name="Bohlmann J."/>
            <person name="van Vuuren H.J."/>
            <person name="Jones S.J."/>
            <person name="Pretorius I.S."/>
            <person name="Schmidt S.A."/>
            <person name="Borneman A.R."/>
        </authorList>
    </citation>
    <scope>NUCLEOTIDE SEQUENCE [LARGE SCALE GENOMIC DNA]</scope>
    <source>
        <strain evidence="13">cv. Chardonnay</strain>
        <tissue evidence="12">Leaf</tissue>
    </source>
</reference>
<dbReference type="EMBL" id="QGNW01000114">
    <property type="protein sequence ID" value="RVW95472.1"/>
    <property type="molecule type" value="Genomic_DNA"/>
</dbReference>
<comment type="caution">
    <text evidence="12">The sequence shown here is derived from an EMBL/GenBank/DDBJ whole genome shotgun (WGS) entry which is preliminary data.</text>
</comment>
<dbReference type="Pfam" id="PF02362">
    <property type="entry name" value="B3"/>
    <property type="match status" value="1"/>
</dbReference>
<comment type="similarity">
    <text evidence="2 8">Belongs to the ARF family.</text>
</comment>
<evidence type="ECO:0000256" key="8">
    <source>
        <dbReference type="RuleBase" id="RU004561"/>
    </source>
</evidence>
<feature type="region of interest" description="Disordered" evidence="9">
    <location>
        <begin position="167"/>
        <end position="186"/>
    </location>
</feature>
<evidence type="ECO:0000256" key="6">
    <source>
        <dbReference type="ARBA" id="ARBA00023242"/>
    </source>
</evidence>
<dbReference type="GO" id="GO:0009734">
    <property type="term" value="P:auxin-activated signaling pathway"/>
    <property type="evidence" value="ECO:0007669"/>
    <property type="project" value="UniProtKB-KW"/>
</dbReference>
<comment type="subcellular location">
    <subcellularLocation>
        <location evidence="1 8">Nucleus</location>
    </subcellularLocation>
</comment>
<dbReference type="Gene3D" id="2.40.330.10">
    <property type="entry name" value="DNA-binding pseudobarrel domain"/>
    <property type="match status" value="1"/>
</dbReference>
<evidence type="ECO:0000256" key="7">
    <source>
        <dbReference type="ARBA" id="ARBA00023294"/>
    </source>
</evidence>
<dbReference type="PROSITE" id="PS51745">
    <property type="entry name" value="PB1"/>
    <property type="match status" value="1"/>
</dbReference>
<dbReference type="InterPro" id="IPR053793">
    <property type="entry name" value="PB1-like"/>
</dbReference>
<dbReference type="Pfam" id="PF02309">
    <property type="entry name" value="AUX_IAA"/>
    <property type="match status" value="2"/>
</dbReference>
<name>A0A438IFF8_VITVI</name>
<protein>
    <recommendedName>
        <fullName evidence="8">Auxin response factor</fullName>
    </recommendedName>
</protein>
<evidence type="ECO:0000256" key="9">
    <source>
        <dbReference type="SAM" id="MobiDB-lite"/>
    </source>
</evidence>
<accession>A0A438IFF8</accession>
<dbReference type="SUPFAM" id="SSF101936">
    <property type="entry name" value="DNA-binding pseudobarrel domain"/>
    <property type="match status" value="1"/>
</dbReference>
<dbReference type="InterPro" id="IPR010525">
    <property type="entry name" value="ARF_dom"/>
</dbReference>
<dbReference type="SMART" id="SM01019">
    <property type="entry name" value="B3"/>
    <property type="match status" value="1"/>
</dbReference>
<evidence type="ECO:0000256" key="4">
    <source>
        <dbReference type="ARBA" id="ARBA00023125"/>
    </source>
</evidence>
<gene>
    <name evidence="12" type="primary">ARF18_1</name>
    <name evidence="12" type="ORF">CK203_028762</name>
</gene>
<keyword evidence="4 8" id="KW-0238">DNA-binding</keyword>
<dbReference type="FunFam" id="3.10.20.90:FF:000047">
    <property type="entry name" value="Auxin response factor"/>
    <property type="match status" value="1"/>
</dbReference>
<evidence type="ECO:0000259" key="11">
    <source>
        <dbReference type="PROSITE" id="PS51745"/>
    </source>
</evidence>
<dbReference type="FunFam" id="2.40.330.10:FF:000001">
    <property type="entry name" value="Auxin response factor"/>
    <property type="match status" value="1"/>
</dbReference>
<dbReference type="AlphaFoldDB" id="A0A438IFF8"/>
<dbReference type="PANTHER" id="PTHR31384:SF8">
    <property type="entry name" value="AUXIN RESPONSE FACTOR 11"/>
    <property type="match status" value="1"/>
</dbReference>
<organism evidence="12 13">
    <name type="scientific">Vitis vinifera</name>
    <name type="common">Grape</name>
    <dbReference type="NCBI Taxonomy" id="29760"/>
    <lineage>
        <taxon>Eukaryota</taxon>
        <taxon>Viridiplantae</taxon>
        <taxon>Streptophyta</taxon>
        <taxon>Embryophyta</taxon>
        <taxon>Tracheophyta</taxon>
        <taxon>Spermatophyta</taxon>
        <taxon>Magnoliopsida</taxon>
        <taxon>eudicotyledons</taxon>
        <taxon>Gunneridae</taxon>
        <taxon>Pentapetalae</taxon>
        <taxon>rosids</taxon>
        <taxon>Vitales</taxon>
        <taxon>Vitaceae</taxon>
        <taxon>Viteae</taxon>
        <taxon>Vitis</taxon>
    </lineage>
</organism>
<keyword evidence="5 8" id="KW-0804">Transcription</keyword>
<dbReference type="GO" id="GO:0006355">
    <property type="term" value="P:regulation of DNA-templated transcription"/>
    <property type="evidence" value="ECO:0007669"/>
    <property type="project" value="InterPro"/>
</dbReference>
<dbReference type="FunFam" id="2.30.30.1040:FF:000001">
    <property type="entry name" value="Auxin response factor"/>
    <property type="match status" value="1"/>
</dbReference>
<dbReference type="PROSITE" id="PS50863">
    <property type="entry name" value="B3"/>
    <property type="match status" value="1"/>
</dbReference>
<dbReference type="InterPro" id="IPR044835">
    <property type="entry name" value="ARF_plant"/>
</dbReference>
<dbReference type="CDD" id="cd10017">
    <property type="entry name" value="B3_DNA"/>
    <property type="match status" value="1"/>
</dbReference>
<evidence type="ECO:0000256" key="1">
    <source>
        <dbReference type="ARBA" id="ARBA00004123"/>
    </source>
</evidence>
<comment type="subunit">
    <text evidence="8">Homodimers and heterodimers.</text>
</comment>
<dbReference type="Pfam" id="PF06507">
    <property type="entry name" value="ARF_AD"/>
    <property type="match status" value="1"/>
</dbReference>
<feature type="compositionally biased region" description="Polar residues" evidence="9">
    <location>
        <begin position="645"/>
        <end position="656"/>
    </location>
</feature>
<comment type="function">
    <text evidence="8">Auxin response factors (ARFs) are transcriptional factors that bind specifically to the DNA sequence 5'-TGTCTC-3' found in the auxin-responsive promoter elements (AuxREs).</text>
</comment>
<sequence length="769" mass="85774">MRREGRGREKGKKCPLVVALYLKLTEPSLLGALLRGFSWRMGIISEAVSSQVKCRTLVRSTKRRVYFLVAPFLRKRFLGFVGLESDHLFTELWRACAGPLVDVPKPHERVFYFPQGHMEQLQASTNQGVDQRIPLFNLPSKILCRVVHTRLLAEQETDEVYAQITLQPEADQTEPKSPDSCPDEAPKQTVHSFCKILTASDTSTHGGFSVLRKHANECLPPLDMSQATPTQELVARDLHGYEWRFKHIFRGQPRRHLLTTGWSTFVTSKRLVAGDAFVFLRGDNGELRVGVRRLARQQSPMPSSVISSQSMHLGVLATASHAVTTQTLFVVYYKPRTSQFIISLNKYLEAVNYGFAVGMRFKMRFEGEDSPERRFTGTIVGIGDISPQWSNSKWRSLKIQWDEPATIQRPERVSSWDIEPFVASASLNLTQPPVKIKRPRPLDLPVAENTSSSVPSPFWYAGSSPSHELTQLGGVTEVQSSESQVHWPPKPKEINGNVIHNSNCGSSIGRPEGIWSSSPSVNVSLNLFQDLTEDSKTVSTRSILSGYNTSLSSRPNNGLISDQVEKGKRIEASIGCRLFGIDLTNNSKATALLEMSCPSITSSSVKGPISAVVSEADRIQNLDVSKSSNEQKQVVPEASQKETQGRQSCTPSSRTRTKVQMQGVAVGRAVDLTALEGYDELISELEKMFEIKGELCPRNKWEVVFTDDEGDMMLVGDDPWQEFCKMVRKIFIYSSEEVKKMSPRCKLSTSSLDGEGTVISLDSELRTEP</sequence>
<dbReference type="Proteomes" id="UP000288805">
    <property type="component" value="Unassembled WGS sequence"/>
</dbReference>
<dbReference type="SUPFAM" id="SSF54277">
    <property type="entry name" value="CAD &amp; PB1 domains"/>
    <property type="match status" value="1"/>
</dbReference>
<evidence type="ECO:0000256" key="5">
    <source>
        <dbReference type="ARBA" id="ARBA00023163"/>
    </source>
</evidence>
<dbReference type="OrthoDB" id="1050118at2759"/>
<keyword evidence="6 8" id="KW-0539">Nucleus</keyword>
<evidence type="ECO:0000256" key="3">
    <source>
        <dbReference type="ARBA" id="ARBA00023015"/>
    </source>
</evidence>